<accession>A0A9N9WGQ4</accession>
<reference evidence="4" key="1">
    <citation type="submission" date="2021-12" db="EMBL/GenBank/DDBJ databases">
        <authorList>
            <person name="King R."/>
        </authorList>
    </citation>
    <scope>NUCLEOTIDE SEQUENCE</scope>
</reference>
<reference evidence="4" key="2">
    <citation type="submission" date="2022-10" db="EMBL/GenBank/DDBJ databases">
        <authorList>
            <consortium name="ENA_rothamsted_submissions"/>
            <consortium name="culmorum"/>
            <person name="King R."/>
        </authorList>
    </citation>
    <scope>NUCLEOTIDE SEQUENCE</scope>
</reference>
<evidence type="ECO:0000256" key="2">
    <source>
        <dbReference type="SAM" id="MobiDB-lite"/>
    </source>
</evidence>
<feature type="coiled-coil region" evidence="1">
    <location>
        <begin position="177"/>
        <end position="204"/>
    </location>
</feature>
<feature type="signal peptide" evidence="3">
    <location>
        <begin position="1"/>
        <end position="20"/>
    </location>
</feature>
<evidence type="ECO:0000313" key="4">
    <source>
        <dbReference type="EMBL" id="CAG9790129.1"/>
    </source>
</evidence>
<protein>
    <submittedName>
        <fullName evidence="4">Uncharacterized protein</fullName>
    </submittedName>
</protein>
<feature type="compositionally biased region" description="Basic residues" evidence="2">
    <location>
        <begin position="211"/>
        <end position="239"/>
    </location>
</feature>
<proteinExistence type="predicted"/>
<gene>
    <name evidence="4" type="ORF">DIATSA_LOCUS7811</name>
</gene>
<evidence type="ECO:0000256" key="3">
    <source>
        <dbReference type="SAM" id="SignalP"/>
    </source>
</evidence>
<organism evidence="4 5">
    <name type="scientific">Diatraea saccharalis</name>
    <name type="common">sugarcane borer</name>
    <dbReference type="NCBI Taxonomy" id="40085"/>
    <lineage>
        <taxon>Eukaryota</taxon>
        <taxon>Metazoa</taxon>
        <taxon>Ecdysozoa</taxon>
        <taxon>Arthropoda</taxon>
        <taxon>Hexapoda</taxon>
        <taxon>Insecta</taxon>
        <taxon>Pterygota</taxon>
        <taxon>Neoptera</taxon>
        <taxon>Endopterygota</taxon>
        <taxon>Lepidoptera</taxon>
        <taxon>Glossata</taxon>
        <taxon>Ditrysia</taxon>
        <taxon>Pyraloidea</taxon>
        <taxon>Crambidae</taxon>
        <taxon>Crambinae</taxon>
        <taxon>Diatraea</taxon>
    </lineage>
</organism>
<keyword evidence="3" id="KW-0732">Signal</keyword>
<feature type="region of interest" description="Disordered" evidence="2">
    <location>
        <begin position="205"/>
        <end position="239"/>
    </location>
</feature>
<evidence type="ECO:0000256" key="1">
    <source>
        <dbReference type="SAM" id="Coils"/>
    </source>
</evidence>
<name>A0A9N9WGQ4_9NEOP</name>
<keyword evidence="1" id="KW-0175">Coiled coil</keyword>
<dbReference type="Proteomes" id="UP001153714">
    <property type="component" value="Chromosome 20"/>
</dbReference>
<feature type="chain" id="PRO_5040273621" evidence="3">
    <location>
        <begin position="21"/>
        <end position="254"/>
    </location>
</feature>
<keyword evidence="5" id="KW-1185">Reference proteome</keyword>
<dbReference type="OrthoDB" id="7468299at2759"/>
<sequence>MQRQWFVITILSLLYDTTFTTHTEIKNKDYKIKQLEKIKDELYVKINEAIDDSVKVLEKNNDTDSLLTVTNMKELKKQIDELNSTIGVDNITIPEDPFKGIVEIHDDTFSDIEIRKRKNISDVRRASAYGAIASSQNHKLQIDMKEILDLIKTKELFFTKEKGIKESKHDLEVKKKAEEWIEQTKREREKIKKYKDEIERYGTETCPNFGLKKRKKKKSTRRKRKSKKSKKSKKRDRKYPCCRKCCKKSYLGCL</sequence>
<evidence type="ECO:0000313" key="5">
    <source>
        <dbReference type="Proteomes" id="UP001153714"/>
    </source>
</evidence>
<dbReference type="EMBL" id="OU893351">
    <property type="protein sequence ID" value="CAG9790129.1"/>
    <property type="molecule type" value="Genomic_DNA"/>
</dbReference>
<dbReference type="AlphaFoldDB" id="A0A9N9WGQ4"/>